<dbReference type="GO" id="GO:0008143">
    <property type="term" value="F:poly(A) binding"/>
    <property type="evidence" value="ECO:0007669"/>
    <property type="project" value="TreeGrafter"/>
</dbReference>
<dbReference type="SUPFAM" id="SSF54928">
    <property type="entry name" value="RNA-binding domain, RBD"/>
    <property type="match status" value="2"/>
</dbReference>
<keyword evidence="1" id="KW-0694">RNA-binding</keyword>
<dbReference type="Proteomes" id="UP000886595">
    <property type="component" value="Unassembled WGS sequence"/>
</dbReference>
<dbReference type="Gene3D" id="3.30.70.330">
    <property type="match status" value="2"/>
</dbReference>
<dbReference type="InterPro" id="IPR035979">
    <property type="entry name" value="RBD_domain_sf"/>
</dbReference>
<sequence length="196" mass="22150">MHNLTNIKAAKRNRGEVEKHRNSFLALESGIMKGLAYVDFVDDEDLAAAIAKNRKMFLGKKISIERSNQRRVKRDLSSAWKLGGICFSSGFPQVLCSYYIWSKNSNLGMIAFIEGSRNSRTHLEGLAYVDFVDDEDLAAAIAKNRKMFLGKKISIERSNPKKGKKGFRSAWKLGGICFSSGFPQVLCSYYIWSKEF</sequence>
<dbReference type="AlphaFoldDB" id="A0A8X7P020"/>
<dbReference type="OrthoDB" id="360390at2759"/>
<evidence type="ECO:0008006" key="4">
    <source>
        <dbReference type="Google" id="ProtNLM"/>
    </source>
</evidence>
<evidence type="ECO:0000313" key="2">
    <source>
        <dbReference type="EMBL" id="KAG2241812.1"/>
    </source>
</evidence>
<evidence type="ECO:0000313" key="3">
    <source>
        <dbReference type="Proteomes" id="UP000886595"/>
    </source>
</evidence>
<reference evidence="2 3" key="1">
    <citation type="submission" date="2020-02" db="EMBL/GenBank/DDBJ databases">
        <authorList>
            <person name="Ma Q."/>
            <person name="Huang Y."/>
            <person name="Song X."/>
            <person name="Pei D."/>
        </authorList>
    </citation>
    <scope>NUCLEOTIDE SEQUENCE [LARGE SCALE GENOMIC DNA]</scope>
    <source>
        <strain evidence="2">Sxm20200214</strain>
        <tissue evidence="2">Leaf</tissue>
    </source>
</reference>
<dbReference type="PANTHER" id="PTHR23236:SF98">
    <property type="entry name" value="GENOME ASSEMBLY, CHROMOSOME: A03"/>
    <property type="match status" value="1"/>
</dbReference>
<comment type="caution">
    <text evidence="2">The sequence shown here is derived from an EMBL/GenBank/DDBJ whole genome shotgun (WGS) entry which is preliminary data.</text>
</comment>
<protein>
    <recommendedName>
        <fullName evidence="4">RRM domain-containing protein</fullName>
    </recommendedName>
</protein>
<gene>
    <name evidence="2" type="ORF">Bca52824_096346</name>
</gene>
<name>A0A8X7P020_BRACI</name>
<accession>A0A8X7P020</accession>
<dbReference type="EMBL" id="JAAMPC010000827">
    <property type="protein sequence ID" value="KAG2241812.1"/>
    <property type="molecule type" value="Genomic_DNA"/>
</dbReference>
<dbReference type="InterPro" id="IPR012677">
    <property type="entry name" value="Nucleotide-bd_a/b_plait_sf"/>
</dbReference>
<keyword evidence="3" id="KW-1185">Reference proteome</keyword>
<evidence type="ECO:0000256" key="1">
    <source>
        <dbReference type="ARBA" id="ARBA00022884"/>
    </source>
</evidence>
<dbReference type="PANTHER" id="PTHR23236">
    <property type="entry name" value="EUKARYOTIC TRANSLATION INITIATION FACTOR 4B/4H"/>
    <property type="match status" value="1"/>
</dbReference>
<proteinExistence type="predicted"/>
<organism evidence="2 3">
    <name type="scientific">Brassica carinata</name>
    <name type="common">Ethiopian mustard</name>
    <name type="synonym">Abyssinian cabbage</name>
    <dbReference type="NCBI Taxonomy" id="52824"/>
    <lineage>
        <taxon>Eukaryota</taxon>
        <taxon>Viridiplantae</taxon>
        <taxon>Streptophyta</taxon>
        <taxon>Embryophyta</taxon>
        <taxon>Tracheophyta</taxon>
        <taxon>Spermatophyta</taxon>
        <taxon>Magnoliopsida</taxon>
        <taxon>eudicotyledons</taxon>
        <taxon>Gunneridae</taxon>
        <taxon>Pentapetalae</taxon>
        <taxon>rosids</taxon>
        <taxon>malvids</taxon>
        <taxon>Brassicales</taxon>
        <taxon>Brassicaceae</taxon>
        <taxon>Brassiceae</taxon>
        <taxon>Brassica</taxon>
    </lineage>
</organism>